<dbReference type="RefSeq" id="WP_302877282.1">
    <property type="nucleotide sequence ID" value="NZ_JAUMKJ010000003.1"/>
</dbReference>
<evidence type="ECO:0000256" key="1">
    <source>
        <dbReference type="SAM" id="SignalP"/>
    </source>
</evidence>
<organism evidence="2 3">
    <name type="scientific">Paenibacillus ehimensis</name>
    <dbReference type="NCBI Taxonomy" id="79264"/>
    <lineage>
        <taxon>Bacteria</taxon>
        <taxon>Bacillati</taxon>
        <taxon>Bacillota</taxon>
        <taxon>Bacilli</taxon>
        <taxon>Bacillales</taxon>
        <taxon>Paenibacillaceae</taxon>
        <taxon>Paenibacillus</taxon>
    </lineage>
</organism>
<evidence type="ECO:0008006" key="4">
    <source>
        <dbReference type="Google" id="ProtNLM"/>
    </source>
</evidence>
<dbReference type="Proteomes" id="UP001168883">
    <property type="component" value="Unassembled WGS sequence"/>
</dbReference>
<gene>
    <name evidence="2" type="ORF">Q3C12_03900</name>
</gene>
<evidence type="ECO:0000313" key="2">
    <source>
        <dbReference type="EMBL" id="MDO3676135.1"/>
    </source>
</evidence>
<evidence type="ECO:0000313" key="3">
    <source>
        <dbReference type="Proteomes" id="UP001168883"/>
    </source>
</evidence>
<sequence length="139" mass="15400">MNKSIILIILLMIFACGCSALSGKSMPHATAVVENSEITIPVEITSASWGAKEIYGGPWETMNGKEPVVVPKSSRIKISFEYPPKEIHLRETLSKKEFKNMDIESNTIVVPDSKGIHIYSFNARWSEGSVAYAIKIEVK</sequence>
<dbReference type="PROSITE" id="PS51257">
    <property type="entry name" value="PROKAR_LIPOPROTEIN"/>
    <property type="match status" value="1"/>
</dbReference>
<feature type="chain" id="PRO_5046280312" description="Lipoprotein" evidence="1">
    <location>
        <begin position="21"/>
        <end position="139"/>
    </location>
</feature>
<keyword evidence="3" id="KW-1185">Reference proteome</keyword>
<dbReference type="EMBL" id="JAUMKJ010000003">
    <property type="protein sequence ID" value="MDO3676135.1"/>
    <property type="molecule type" value="Genomic_DNA"/>
</dbReference>
<comment type="caution">
    <text evidence="2">The sequence shown here is derived from an EMBL/GenBank/DDBJ whole genome shotgun (WGS) entry which is preliminary data.</text>
</comment>
<reference evidence="2" key="1">
    <citation type="submission" date="2023-07" db="EMBL/GenBank/DDBJ databases">
        <authorList>
            <person name="Aktuganov G."/>
            <person name="Boyko T."/>
            <person name="Delegan Y."/>
            <person name="Galimzianova N."/>
            <person name="Gilvanova E."/>
            <person name="Korobov V."/>
            <person name="Kuzmina L."/>
            <person name="Melentiev A."/>
            <person name="Milman P."/>
            <person name="Ryabova A."/>
            <person name="Stupak E."/>
            <person name="Yasakov T."/>
            <person name="Zharikova N."/>
            <person name="Zhurenko E."/>
        </authorList>
    </citation>
    <scope>NUCLEOTIDE SEQUENCE</scope>
    <source>
        <strain evidence="2">IB-739</strain>
    </source>
</reference>
<feature type="signal peptide" evidence="1">
    <location>
        <begin position="1"/>
        <end position="20"/>
    </location>
</feature>
<keyword evidence="1" id="KW-0732">Signal</keyword>
<name>A0ABT8V3X7_9BACL</name>
<protein>
    <recommendedName>
        <fullName evidence="4">Lipoprotein</fullName>
    </recommendedName>
</protein>
<accession>A0ABT8V3X7</accession>
<proteinExistence type="predicted"/>